<evidence type="ECO:0000313" key="10">
    <source>
        <dbReference type="EMBL" id="RKS83174.1"/>
    </source>
</evidence>
<dbReference type="GO" id="GO:0005886">
    <property type="term" value="C:plasma membrane"/>
    <property type="evidence" value="ECO:0007669"/>
    <property type="project" value="UniProtKB-SubCell"/>
</dbReference>
<feature type="transmembrane region" description="Helical" evidence="8">
    <location>
        <begin position="207"/>
        <end position="225"/>
    </location>
</feature>
<evidence type="ECO:0000256" key="5">
    <source>
        <dbReference type="ARBA" id="ARBA00022692"/>
    </source>
</evidence>
<feature type="transmembrane region" description="Helical" evidence="8">
    <location>
        <begin position="389"/>
        <end position="412"/>
    </location>
</feature>
<proteinExistence type="inferred from homology"/>
<feature type="transmembrane region" description="Helical" evidence="8">
    <location>
        <begin position="90"/>
        <end position="113"/>
    </location>
</feature>
<feature type="transmembrane region" description="Helical" evidence="8">
    <location>
        <begin position="150"/>
        <end position="169"/>
    </location>
</feature>
<dbReference type="InterPro" id="IPR000515">
    <property type="entry name" value="MetI-like"/>
</dbReference>
<dbReference type="PROSITE" id="PS50928">
    <property type="entry name" value="ABC_TM1"/>
    <property type="match status" value="1"/>
</dbReference>
<dbReference type="InterPro" id="IPR035906">
    <property type="entry name" value="MetI-like_sf"/>
</dbReference>
<feature type="transmembrane region" description="Helical" evidence="8">
    <location>
        <begin position="60"/>
        <end position="81"/>
    </location>
</feature>
<sequence length="566" mass="59646">MATRKPETGWHGENSDVNHLRGRAFEATCLAATAFGLVSVLILLLFVANDAFRPFSADAGWLATYAATVVVPLAALAVYYYRLDEPAGEVAYVTSGLPVVGLLLTGGFAVLFIELISVLGWFALLISLAVAAGLIVAHGRLRPKAALERLGVVFLAPVITVFGLPPIWFNSFVTDAAAALGLDFGLYYRVISLREAIMMLPFVPTDWVMLLLTLVLPIAGAAGWFVEQRRESRRDGLAVVGMTTAVAVLGPVAGPLLGIGTEVWLLLVTFAALPLGVYVEGVIRRGEGVRGLAFPVVAVLGVAAGAVATSALGFAGPNPWLDWGFLTSATSRTAADAGIYPSMVGSVMMIIVIVLTTFPVGVGAAIYLEEYAPSQGLMGKFVTLIEINIGNLAGVPSVVYGLLGLALFIRVLQWPQGSVIVAGLAVGLLILPIVIISAQEAIRSVPDSFRQASYGMGATRWQTIRQVVLPEALPGILTGTILALGRAIGETAPLLMIGAAASVRLAPNSFFDVASMMPRQIFSWSSELDPAFRHGVLAAGVITLLAVLLVMNATAIVIRNRYQRTG</sequence>
<evidence type="ECO:0000256" key="2">
    <source>
        <dbReference type="ARBA" id="ARBA00007069"/>
    </source>
</evidence>
<keyword evidence="4 8" id="KW-1003">Cell membrane</keyword>
<dbReference type="InterPro" id="IPR005672">
    <property type="entry name" value="Phosphate_PstA"/>
</dbReference>
<feature type="transmembrane region" description="Helical" evidence="8">
    <location>
        <begin position="292"/>
        <end position="315"/>
    </location>
</feature>
<evidence type="ECO:0000256" key="4">
    <source>
        <dbReference type="ARBA" id="ARBA00022475"/>
    </source>
</evidence>
<evidence type="ECO:0000256" key="3">
    <source>
        <dbReference type="ARBA" id="ARBA00022448"/>
    </source>
</evidence>
<dbReference type="NCBIfam" id="TIGR00974">
    <property type="entry name" value="3a0107s02c"/>
    <property type="match status" value="1"/>
</dbReference>
<feature type="domain" description="ABC transmembrane type-1" evidence="9">
    <location>
        <begin position="343"/>
        <end position="555"/>
    </location>
</feature>
<organism evidence="10 11">
    <name type="scientific">Haloarcula quadrata</name>
    <dbReference type="NCBI Taxonomy" id="182779"/>
    <lineage>
        <taxon>Archaea</taxon>
        <taxon>Methanobacteriati</taxon>
        <taxon>Methanobacteriota</taxon>
        <taxon>Stenosarchaea group</taxon>
        <taxon>Halobacteria</taxon>
        <taxon>Halobacteriales</taxon>
        <taxon>Haloarculaceae</taxon>
        <taxon>Haloarcula</taxon>
    </lineage>
</organism>
<dbReference type="Gene3D" id="1.10.3720.10">
    <property type="entry name" value="MetI-like"/>
    <property type="match status" value="1"/>
</dbReference>
<keyword evidence="5 8" id="KW-0812">Transmembrane</keyword>
<keyword evidence="6 8" id="KW-1133">Transmembrane helix</keyword>
<name>A0A495R7X8_9EURY</name>
<feature type="transmembrane region" description="Helical" evidence="8">
    <location>
        <begin position="119"/>
        <end position="138"/>
    </location>
</feature>
<evidence type="ECO:0000256" key="7">
    <source>
        <dbReference type="ARBA" id="ARBA00023136"/>
    </source>
</evidence>
<evidence type="ECO:0000259" key="9">
    <source>
        <dbReference type="PROSITE" id="PS50928"/>
    </source>
</evidence>
<feature type="transmembrane region" description="Helical" evidence="8">
    <location>
        <begin position="418"/>
        <end position="438"/>
    </location>
</feature>
<keyword evidence="11" id="KW-1185">Reference proteome</keyword>
<dbReference type="SUPFAM" id="SSF161098">
    <property type="entry name" value="MetI-like"/>
    <property type="match status" value="1"/>
</dbReference>
<protein>
    <recommendedName>
        <fullName evidence="8">Phosphate transport system permease protein PstA</fullName>
    </recommendedName>
</protein>
<dbReference type="PANTHER" id="PTHR43470">
    <property type="entry name" value="PHOSPHATE TRANSPORT SYSTEM PERMEASE PROTEIN PSTA-RELATED"/>
    <property type="match status" value="1"/>
</dbReference>
<feature type="transmembrane region" description="Helical" evidence="8">
    <location>
        <begin position="531"/>
        <end position="558"/>
    </location>
</feature>
<dbReference type="Pfam" id="PF00528">
    <property type="entry name" value="BPD_transp_1"/>
    <property type="match status" value="1"/>
</dbReference>
<feature type="transmembrane region" description="Helical" evidence="8">
    <location>
        <begin position="263"/>
        <end position="280"/>
    </location>
</feature>
<feature type="transmembrane region" description="Helical" evidence="8">
    <location>
        <begin position="29"/>
        <end position="48"/>
    </location>
</feature>
<reference evidence="10 11" key="1">
    <citation type="submission" date="2018-10" db="EMBL/GenBank/DDBJ databases">
        <title>Genomic Encyclopedia of Archaeal and Bacterial Type Strains, Phase II (KMG-II): from individual species to whole genera.</title>
        <authorList>
            <person name="Goeker M."/>
        </authorList>
    </citation>
    <scope>NUCLEOTIDE SEQUENCE [LARGE SCALE GENOMIC DNA]</scope>
    <source>
        <strain evidence="10 11">DSM 11927</strain>
    </source>
</reference>
<feature type="transmembrane region" description="Helical" evidence="8">
    <location>
        <begin position="347"/>
        <end position="368"/>
    </location>
</feature>
<keyword evidence="7 8" id="KW-0472">Membrane</keyword>
<dbReference type="Proteomes" id="UP000268233">
    <property type="component" value="Unassembled WGS sequence"/>
</dbReference>
<comment type="caution">
    <text evidence="10">The sequence shown here is derived from an EMBL/GenBank/DDBJ whole genome shotgun (WGS) entry which is preliminary data.</text>
</comment>
<dbReference type="GeneID" id="40152468"/>
<dbReference type="EMBL" id="RBWW01000001">
    <property type="protein sequence ID" value="RKS83174.1"/>
    <property type="molecule type" value="Genomic_DNA"/>
</dbReference>
<accession>A0A495R7X8</accession>
<evidence type="ECO:0000256" key="8">
    <source>
        <dbReference type="RuleBase" id="RU363043"/>
    </source>
</evidence>
<comment type="subcellular location">
    <subcellularLocation>
        <location evidence="1 8">Cell membrane</location>
        <topology evidence="1 8">Multi-pass membrane protein</topology>
    </subcellularLocation>
</comment>
<keyword evidence="3" id="KW-0813">Transport</keyword>
<evidence type="ECO:0000256" key="1">
    <source>
        <dbReference type="ARBA" id="ARBA00004651"/>
    </source>
</evidence>
<comment type="similarity">
    <text evidence="2 8">Belongs to the binding-protein-dependent transport system permease family. CysTW subfamily.</text>
</comment>
<dbReference type="RefSeq" id="WP_007190773.1">
    <property type="nucleotide sequence ID" value="NZ_RBWW01000001.1"/>
</dbReference>
<dbReference type="CDD" id="cd06261">
    <property type="entry name" value="TM_PBP2"/>
    <property type="match status" value="1"/>
</dbReference>
<evidence type="ECO:0000256" key="6">
    <source>
        <dbReference type="ARBA" id="ARBA00022989"/>
    </source>
</evidence>
<gene>
    <name evidence="10" type="ORF">BDK61_2507</name>
</gene>
<dbReference type="GO" id="GO:0035435">
    <property type="term" value="P:phosphate ion transmembrane transport"/>
    <property type="evidence" value="ECO:0007669"/>
    <property type="project" value="InterPro"/>
</dbReference>
<dbReference type="GO" id="GO:0005315">
    <property type="term" value="F:phosphate transmembrane transporter activity"/>
    <property type="evidence" value="ECO:0007669"/>
    <property type="project" value="InterPro"/>
</dbReference>
<dbReference type="AlphaFoldDB" id="A0A495R7X8"/>
<dbReference type="PANTHER" id="PTHR43470:SF5">
    <property type="entry name" value="PHOSPHATE TRANSPORT SYSTEM PERMEASE PROTEIN PSTA"/>
    <property type="match status" value="1"/>
</dbReference>
<comment type="caution">
    <text evidence="8">Lacks conserved residue(s) required for the propagation of feature annotation.</text>
</comment>
<feature type="transmembrane region" description="Helical" evidence="8">
    <location>
        <begin position="237"/>
        <end position="257"/>
    </location>
</feature>
<evidence type="ECO:0000313" key="11">
    <source>
        <dbReference type="Proteomes" id="UP000268233"/>
    </source>
</evidence>